<gene>
    <name evidence="1" type="primary">thiS</name>
    <name evidence="1" type="ORF">ACFYG5_14900</name>
</gene>
<dbReference type="InterPro" id="IPR010035">
    <property type="entry name" value="Thi_S"/>
</dbReference>
<reference evidence="1" key="1">
    <citation type="submission" date="2024-10" db="EMBL/GenBank/DDBJ databases">
        <authorList>
            <person name="Lesea H.P."/>
            <person name="Kuehl J.V."/>
            <person name="Chandonia J.-M."/>
        </authorList>
    </citation>
    <scope>NUCLEOTIDE SEQUENCE</scope>
    <source>
        <strain evidence="1">FW102-FHT14D07</strain>
    </source>
</reference>
<accession>A0AB74URC5</accession>
<dbReference type="Gene3D" id="3.10.20.30">
    <property type="match status" value="1"/>
</dbReference>
<sequence length="65" mass="6751">MHIRVNGVSHDLQVARLAQALEVLGYRQAAVATAVNGVFVPAGAREEVLLADGDALEILAPMQGG</sequence>
<dbReference type="CDD" id="cd00565">
    <property type="entry name" value="Ubl_ThiS"/>
    <property type="match status" value="1"/>
</dbReference>
<dbReference type="InterPro" id="IPR003749">
    <property type="entry name" value="ThiS/MoaD-like"/>
</dbReference>
<organism evidence="1">
    <name type="scientific">Rhodanobacter sp. FW102-FHT14D07</name>
    <dbReference type="NCBI Taxonomy" id="3351462"/>
    <lineage>
        <taxon>Bacteria</taxon>
        <taxon>Pseudomonadati</taxon>
        <taxon>Pseudomonadota</taxon>
        <taxon>Gammaproteobacteria</taxon>
        <taxon>Lysobacterales</taxon>
        <taxon>Rhodanobacteraceae</taxon>
        <taxon>Rhodanobacter</taxon>
    </lineage>
</organism>
<name>A0AB74URC5_9GAMM</name>
<dbReference type="AlphaFoldDB" id="A0AB74URC5"/>
<proteinExistence type="predicted"/>
<dbReference type="InterPro" id="IPR012675">
    <property type="entry name" value="Beta-grasp_dom_sf"/>
</dbReference>
<dbReference type="Pfam" id="PF02597">
    <property type="entry name" value="ThiS"/>
    <property type="match status" value="1"/>
</dbReference>
<dbReference type="RefSeq" id="WP_395121045.1">
    <property type="nucleotide sequence ID" value="NZ_CP170721.1"/>
</dbReference>
<dbReference type="InterPro" id="IPR016155">
    <property type="entry name" value="Mopterin_synth/thiamin_S_b"/>
</dbReference>
<evidence type="ECO:0000313" key="1">
    <source>
        <dbReference type="EMBL" id="XIA17837.1"/>
    </source>
</evidence>
<dbReference type="EMBL" id="CP170721">
    <property type="protein sequence ID" value="XIA17837.1"/>
    <property type="molecule type" value="Genomic_DNA"/>
</dbReference>
<dbReference type="NCBIfam" id="TIGR01683">
    <property type="entry name" value="thiS"/>
    <property type="match status" value="1"/>
</dbReference>
<dbReference type="SUPFAM" id="SSF54285">
    <property type="entry name" value="MoaD/ThiS"/>
    <property type="match status" value="1"/>
</dbReference>
<protein>
    <submittedName>
        <fullName evidence="1">Sulfur carrier protein ThiS</fullName>
    </submittedName>
</protein>